<dbReference type="Proteomes" id="UP000243105">
    <property type="component" value="Unassembled WGS sequence"/>
</dbReference>
<gene>
    <name evidence="1" type="ORF">JGI25_00448</name>
</gene>
<dbReference type="RefSeq" id="WP_072263647.1">
    <property type="nucleotide sequence ID" value="NZ_CZVV01000018.1"/>
</dbReference>
<name>A0A916LIP6_KRYT1</name>
<dbReference type="EMBL" id="CZVV01000018">
    <property type="protein sequence ID" value="CUS98626.1"/>
    <property type="molecule type" value="Genomic_DNA"/>
</dbReference>
<dbReference type="AlphaFoldDB" id="A0A916LIP6"/>
<sequence>MKLFISTLGVIIFVISMLIFFINFANAQAEAEVRIIVLSQHETNFNKLIPWLEENHLFKDKIDFINSIKETFKFAKKGDIGEYRYL</sequence>
<evidence type="ECO:0000313" key="2">
    <source>
        <dbReference type="Proteomes" id="UP000243105"/>
    </source>
</evidence>
<comment type="caution">
    <text evidence="1">The sequence shown here is derived from an EMBL/GenBank/DDBJ whole genome shotgun (WGS) entry which is preliminary data.</text>
</comment>
<evidence type="ECO:0000313" key="1">
    <source>
        <dbReference type="EMBL" id="CUS98626.1"/>
    </source>
</evidence>
<organism evidence="1 2">
    <name type="scientific">Kryptobacter tengchongensis</name>
    <dbReference type="NCBI Taxonomy" id="1643429"/>
    <lineage>
        <taxon>Bacteria</taxon>
        <taxon>Pseudomonadati</taxon>
        <taxon>Candidatus Kryptoniota</taxon>
        <taxon>Candidatus Kryptobacter</taxon>
    </lineage>
</organism>
<accession>A0A916LIP6</accession>
<proteinExistence type="predicted"/>
<reference evidence="1 2" key="1">
    <citation type="submission" date="2015-11" db="EMBL/GenBank/DDBJ databases">
        <authorList>
            <person name="Varghese N."/>
        </authorList>
    </citation>
    <scope>NUCLEOTIDE SEQUENCE [LARGE SCALE GENOMIC DNA]</scope>
    <source>
        <strain evidence="1 2">JGI-25</strain>
    </source>
</reference>
<protein>
    <submittedName>
        <fullName evidence="1">Uncharacterized protein</fullName>
    </submittedName>
</protein>